<dbReference type="GO" id="GO:0003677">
    <property type="term" value="F:DNA binding"/>
    <property type="evidence" value="ECO:0007669"/>
    <property type="project" value="UniProtKB-KW"/>
</dbReference>
<keyword evidence="3" id="KW-0238">DNA-binding</keyword>
<protein>
    <submittedName>
        <fullName evidence="3">DNA-binding transcriptional regulator, PadR family</fullName>
    </submittedName>
</protein>
<name>A0A1G9XNR9_9ACTO</name>
<accession>A0A1G9XNR9</accession>
<dbReference type="Proteomes" id="UP000199671">
    <property type="component" value="Unassembled WGS sequence"/>
</dbReference>
<organism evidence="3 4">
    <name type="scientific">Actinomyces ruminicola</name>
    <dbReference type="NCBI Taxonomy" id="332524"/>
    <lineage>
        <taxon>Bacteria</taxon>
        <taxon>Bacillati</taxon>
        <taxon>Actinomycetota</taxon>
        <taxon>Actinomycetes</taxon>
        <taxon>Actinomycetales</taxon>
        <taxon>Actinomycetaceae</taxon>
        <taxon>Actinomyces</taxon>
    </lineage>
</organism>
<feature type="compositionally biased region" description="Polar residues" evidence="1">
    <location>
        <begin position="190"/>
        <end position="201"/>
    </location>
</feature>
<evidence type="ECO:0000256" key="1">
    <source>
        <dbReference type="SAM" id="MobiDB-lite"/>
    </source>
</evidence>
<feature type="region of interest" description="Disordered" evidence="1">
    <location>
        <begin position="169"/>
        <end position="201"/>
    </location>
</feature>
<reference evidence="3 4" key="1">
    <citation type="submission" date="2016-10" db="EMBL/GenBank/DDBJ databases">
        <authorList>
            <person name="de Groot N.N."/>
        </authorList>
    </citation>
    <scope>NUCLEOTIDE SEQUENCE [LARGE SCALE GENOMIC DNA]</scope>
    <source>
        <strain evidence="3 4">KPR-7B</strain>
    </source>
</reference>
<evidence type="ECO:0000313" key="3">
    <source>
        <dbReference type="EMBL" id="SDM98408.1"/>
    </source>
</evidence>
<dbReference type="InterPro" id="IPR036390">
    <property type="entry name" value="WH_DNA-bd_sf"/>
</dbReference>
<dbReference type="InterPro" id="IPR052509">
    <property type="entry name" value="Metal_resp_DNA-bind_regulator"/>
</dbReference>
<dbReference type="PANTHER" id="PTHR33169:SF26">
    <property type="entry name" value="CONSERVED PROTEIN"/>
    <property type="match status" value="1"/>
</dbReference>
<evidence type="ECO:0000313" key="4">
    <source>
        <dbReference type="Proteomes" id="UP000199671"/>
    </source>
</evidence>
<dbReference type="Gene3D" id="1.10.10.10">
    <property type="entry name" value="Winged helix-like DNA-binding domain superfamily/Winged helix DNA-binding domain"/>
    <property type="match status" value="1"/>
</dbReference>
<proteinExistence type="predicted"/>
<dbReference type="AlphaFoldDB" id="A0A1G9XNR9"/>
<dbReference type="Pfam" id="PF03551">
    <property type="entry name" value="PadR"/>
    <property type="match status" value="1"/>
</dbReference>
<evidence type="ECO:0000259" key="2">
    <source>
        <dbReference type="Pfam" id="PF03551"/>
    </source>
</evidence>
<sequence length="201" mass="22506">MVLDLKILGFLAEGPLHGYELRRRINELDGPGSHLSEGSLYPALARLERDGMLIRSAEPGARGRPRKRLELTAAGQERLHELLRHPSEADVSSMPRFLILLAFLSHLPDHAEREAVLRRRLEALREPAPAFFYDDGTPRRSSAEPDPYRRGMIRVVAASRRAEIEWLQQELNGSGKEVSAPGPSGKMPEHSTTPPRIRSTV</sequence>
<dbReference type="EMBL" id="FNHU01000010">
    <property type="protein sequence ID" value="SDM98408.1"/>
    <property type="molecule type" value="Genomic_DNA"/>
</dbReference>
<dbReference type="SUPFAM" id="SSF46785">
    <property type="entry name" value="Winged helix' DNA-binding domain"/>
    <property type="match status" value="1"/>
</dbReference>
<dbReference type="PANTHER" id="PTHR33169">
    <property type="entry name" value="PADR-FAMILY TRANSCRIPTIONAL REGULATOR"/>
    <property type="match status" value="1"/>
</dbReference>
<dbReference type="InterPro" id="IPR036388">
    <property type="entry name" value="WH-like_DNA-bd_sf"/>
</dbReference>
<dbReference type="RefSeq" id="WP_256329314.1">
    <property type="nucleotide sequence ID" value="NZ_FNHU01000010.1"/>
</dbReference>
<feature type="domain" description="Transcription regulator PadR N-terminal" evidence="2">
    <location>
        <begin position="7"/>
        <end position="81"/>
    </location>
</feature>
<gene>
    <name evidence="3" type="ORF">SAMN04487766_11023</name>
</gene>
<dbReference type="InterPro" id="IPR005149">
    <property type="entry name" value="Tscrpt_reg_PadR_N"/>
</dbReference>